<accession>A0A7X6D0M6</accession>
<protein>
    <submittedName>
        <fullName evidence="1">ATP-binding protein</fullName>
    </submittedName>
</protein>
<dbReference type="Gene3D" id="3.40.50.300">
    <property type="entry name" value="P-loop containing nucleotide triphosphate hydrolases"/>
    <property type="match status" value="1"/>
</dbReference>
<dbReference type="SUPFAM" id="SSF52540">
    <property type="entry name" value="P-loop containing nucleoside triphosphate hydrolases"/>
    <property type="match status" value="1"/>
</dbReference>
<dbReference type="GO" id="GO:0005524">
    <property type="term" value="F:ATP binding"/>
    <property type="evidence" value="ECO:0007669"/>
    <property type="project" value="UniProtKB-KW"/>
</dbReference>
<sequence>MGSDRRRPAALLLNGTVGAGKTTTAAAVSDLLAERRVPHAVIDIDELRRCRPAPPGDPFRFAVALANLRDVCRNHLALGAEYLVLAGVCEDGEQRARHEGAVGVPMTVVRLRVAPETAAARLRRRHATDPAALAWHLDRCGELDAILDRAAVDDHVVSSDASPRQTAARTLRAVGRI</sequence>
<dbReference type="EMBL" id="JAAVJD010000059">
    <property type="protein sequence ID" value="NJQ05975.1"/>
    <property type="molecule type" value="Genomic_DNA"/>
</dbReference>
<proteinExistence type="predicted"/>
<comment type="caution">
    <text evidence="1">The sequence shown here is derived from an EMBL/GenBank/DDBJ whole genome shotgun (WGS) entry which is preliminary data.</text>
</comment>
<keyword evidence="1" id="KW-0067">ATP-binding</keyword>
<organism evidence="1 2">
    <name type="scientific">Streptomyces lonarensis</name>
    <dbReference type="NCBI Taxonomy" id="700599"/>
    <lineage>
        <taxon>Bacteria</taxon>
        <taxon>Bacillati</taxon>
        <taxon>Actinomycetota</taxon>
        <taxon>Actinomycetes</taxon>
        <taxon>Kitasatosporales</taxon>
        <taxon>Streptomycetaceae</taxon>
        <taxon>Streptomyces</taxon>
    </lineage>
</organism>
<dbReference type="AlphaFoldDB" id="A0A7X6D0M6"/>
<dbReference type="Pfam" id="PF13238">
    <property type="entry name" value="AAA_18"/>
    <property type="match status" value="1"/>
</dbReference>
<name>A0A7X6D0M6_9ACTN</name>
<reference evidence="1 2" key="1">
    <citation type="submission" date="2020-03" db="EMBL/GenBank/DDBJ databases">
        <title>Draft genome of Streptomyces sp. ventii, isolated from the Axial Seamount in the Pacific Ocean, and resequencing of the two type strains Streptomyces lonarensis strain NCL 716 and Streptomyces bohaiensis strain 11A07.</title>
        <authorList>
            <person name="Loughran R.M."/>
            <person name="Pfannmuller K.M."/>
            <person name="Wasson B.J."/>
            <person name="Deadmond M.C."/>
            <person name="Paddock B.E."/>
            <person name="Koyack M.J."/>
            <person name="Gallegos D.A."/>
            <person name="Mitchell E.A."/>
            <person name="Ushijima B."/>
            <person name="Saw J.H."/>
            <person name="Mcphail K.L."/>
            <person name="Videau P."/>
        </authorList>
    </citation>
    <scope>NUCLEOTIDE SEQUENCE [LARGE SCALE GENOMIC DNA]</scope>
    <source>
        <strain evidence="1 2">NCL716</strain>
    </source>
</reference>
<evidence type="ECO:0000313" key="2">
    <source>
        <dbReference type="Proteomes" id="UP000578686"/>
    </source>
</evidence>
<evidence type="ECO:0000313" key="1">
    <source>
        <dbReference type="EMBL" id="NJQ05975.1"/>
    </source>
</evidence>
<keyword evidence="1" id="KW-0547">Nucleotide-binding</keyword>
<dbReference type="InterPro" id="IPR027417">
    <property type="entry name" value="P-loop_NTPase"/>
</dbReference>
<keyword evidence="2" id="KW-1185">Reference proteome</keyword>
<dbReference type="Proteomes" id="UP000578686">
    <property type="component" value="Unassembled WGS sequence"/>
</dbReference>
<gene>
    <name evidence="1" type="ORF">HCN56_10390</name>
</gene>